<dbReference type="AlphaFoldDB" id="A0AAI8PDS3"/>
<dbReference type="SUPFAM" id="SSF55729">
    <property type="entry name" value="Acyl-CoA N-acyltransferases (Nat)"/>
    <property type="match status" value="1"/>
</dbReference>
<dbReference type="EMBL" id="CP031641">
    <property type="protein sequence ID" value="AXO90870.1"/>
    <property type="molecule type" value="Genomic_DNA"/>
</dbReference>
<evidence type="ECO:0000313" key="2">
    <source>
        <dbReference type="EMBL" id="AXO90870.1"/>
    </source>
</evidence>
<dbReference type="PANTHER" id="PTHR43451">
    <property type="entry name" value="ACETYLTRANSFERASE (GNAT) FAMILY PROTEIN"/>
    <property type="match status" value="1"/>
</dbReference>
<accession>A0AAI8PDS3</accession>
<evidence type="ECO:0000313" key="3">
    <source>
        <dbReference type="Proteomes" id="UP000258127"/>
    </source>
</evidence>
<dbReference type="Proteomes" id="UP000258127">
    <property type="component" value="Chromosome"/>
</dbReference>
<proteinExistence type="predicted"/>
<protein>
    <submittedName>
        <fullName evidence="2">GNAT family N-acetyltransferase</fullName>
    </submittedName>
</protein>
<dbReference type="GO" id="GO:0016747">
    <property type="term" value="F:acyltransferase activity, transferring groups other than amino-acyl groups"/>
    <property type="evidence" value="ECO:0007669"/>
    <property type="project" value="InterPro"/>
</dbReference>
<gene>
    <name evidence="2" type="ORF">DZC75_12255</name>
</gene>
<dbReference type="PANTHER" id="PTHR43451:SF1">
    <property type="entry name" value="ACETYLTRANSFERASE"/>
    <property type="match status" value="1"/>
</dbReference>
<feature type="domain" description="N-acetyltransferase" evidence="1">
    <location>
        <begin position="1"/>
        <end position="148"/>
    </location>
</feature>
<sequence length="148" mass="15718">MHIRALLPSDLPDASAVCLAAFTQAVAPSLSAQGVDTFAKLVTEQALAERMHGDNLLLVCLSDATINGVVELKEGRHVALLFVEPGCQRQGIGQRLMSAALAHARVETVTVNASLPSVPAYRRFGFVQAGEIGEHLGLVYQPMVKSLS</sequence>
<dbReference type="InterPro" id="IPR052564">
    <property type="entry name" value="N-acetyltrans/Recomb-assoc"/>
</dbReference>
<dbReference type="InterPro" id="IPR016181">
    <property type="entry name" value="Acyl_CoA_acyltransferase"/>
</dbReference>
<dbReference type="CDD" id="cd04301">
    <property type="entry name" value="NAT_SF"/>
    <property type="match status" value="1"/>
</dbReference>
<evidence type="ECO:0000259" key="1">
    <source>
        <dbReference type="PROSITE" id="PS51186"/>
    </source>
</evidence>
<dbReference type="RefSeq" id="WP_116890117.1">
    <property type="nucleotide sequence ID" value="NZ_CP031641.1"/>
</dbReference>
<dbReference type="Pfam" id="PF13673">
    <property type="entry name" value="Acetyltransf_10"/>
    <property type="match status" value="1"/>
</dbReference>
<dbReference type="Gene3D" id="3.40.630.30">
    <property type="match status" value="1"/>
</dbReference>
<organism evidence="2 3">
    <name type="scientific">Pseudomonas parafulva</name>
    <dbReference type="NCBI Taxonomy" id="157782"/>
    <lineage>
        <taxon>Bacteria</taxon>
        <taxon>Pseudomonadati</taxon>
        <taxon>Pseudomonadota</taxon>
        <taxon>Gammaproteobacteria</taxon>
        <taxon>Pseudomonadales</taxon>
        <taxon>Pseudomonadaceae</taxon>
        <taxon>Pseudomonas</taxon>
    </lineage>
</organism>
<dbReference type="InterPro" id="IPR000182">
    <property type="entry name" value="GNAT_dom"/>
</dbReference>
<dbReference type="PROSITE" id="PS51186">
    <property type="entry name" value="GNAT"/>
    <property type="match status" value="1"/>
</dbReference>
<name>A0AAI8PDS3_9PSED</name>
<keyword evidence="3" id="KW-1185">Reference proteome</keyword>
<reference evidence="2 3" key="1">
    <citation type="submission" date="2018-08" db="EMBL/GenBank/DDBJ databases">
        <authorList>
            <person name="Lee Y."/>
            <person name="Kakembo D."/>
        </authorList>
    </citation>
    <scope>NUCLEOTIDE SEQUENCE [LARGE SCALE GENOMIC DNA]</scope>
    <source>
        <strain evidence="2 3">JBCS1880</strain>
    </source>
</reference>